<feature type="domain" description="Plexin cytoplasmic RhoGTPase-binding" evidence="1">
    <location>
        <begin position="9"/>
        <end position="52"/>
    </location>
</feature>
<dbReference type="GO" id="GO:0017154">
    <property type="term" value="F:semaphorin receptor activity"/>
    <property type="evidence" value="ECO:0007669"/>
    <property type="project" value="InterPro"/>
</dbReference>
<protein>
    <recommendedName>
        <fullName evidence="1">Plexin cytoplasmic RhoGTPase-binding domain-containing protein</fullName>
    </recommendedName>
</protein>
<dbReference type="PANTHER" id="PTHR22625">
    <property type="entry name" value="PLEXIN"/>
    <property type="match status" value="1"/>
</dbReference>
<dbReference type="InterPro" id="IPR046800">
    <property type="entry name" value="Plexin_RBD"/>
</dbReference>
<evidence type="ECO:0000259" key="1">
    <source>
        <dbReference type="Pfam" id="PF20170"/>
    </source>
</evidence>
<dbReference type="GO" id="GO:0097374">
    <property type="term" value="P:sensory neuron axon guidance"/>
    <property type="evidence" value="ECO:0007669"/>
    <property type="project" value="TreeGrafter"/>
</dbReference>
<sequence length="67" mass="7656">MESVAVLGEDGEKAQCRVLDCDTITQVKSKILDALYRNTPYSLRPSVHEVDLGKCYEYYSNYIHVLN</sequence>
<proteinExistence type="predicted"/>
<dbReference type="GO" id="GO:0002116">
    <property type="term" value="C:semaphorin receptor complex"/>
    <property type="evidence" value="ECO:0007669"/>
    <property type="project" value="TreeGrafter"/>
</dbReference>
<reference evidence="2 3" key="1">
    <citation type="submission" date="2023-11" db="EMBL/GenBank/DDBJ databases">
        <title>Halocaridina rubra genome assembly.</title>
        <authorList>
            <person name="Smith C."/>
        </authorList>
    </citation>
    <scope>NUCLEOTIDE SEQUENCE [LARGE SCALE GENOMIC DNA]</scope>
    <source>
        <strain evidence="2">EP-1</strain>
        <tissue evidence="2">Whole</tissue>
    </source>
</reference>
<dbReference type="GO" id="GO:0007162">
    <property type="term" value="P:negative regulation of cell adhesion"/>
    <property type="evidence" value="ECO:0007669"/>
    <property type="project" value="TreeGrafter"/>
</dbReference>
<accession>A0AAN8XI16</accession>
<dbReference type="GO" id="GO:0008360">
    <property type="term" value="P:regulation of cell shape"/>
    <property type="evidence" value="ECO:0007669"/>
    <property type="project" value="TreeGrafter"/>
</dbReference>
<dbReference type="GO" id="GO:0005886">
    <property type="term" value="C:plasma membrane"/>
    <property type="evidence" value="ECO:0007669"/>
    <property type="project" value="TreeGrafter"/>
</dbReference>
<evidence type="ECO:0000313" key="2">
    <source>
        <dbReference type="EMBL" id="KAK7082038.1"/>
    </source>
</evidence>
<dbReference type="PANTHER" id="PTHR22625:SF44">
    <property type="entry name" value="PLEXIN-B"/>
    <property type="match status" value="1"/>
</dbReference>
<dbReference type="GO" id="GO:0050772">
    <property type="term" value="P:positive regulation of axonogenesis"/>
    <property type="evidence" value="ECO:0007669"/>
    <property type="project" value="TreeGrafter"/>
</dbReference>
<dbReference type="InterPro" id="IPR031148">
    <property type="entry name" value="Plexin"/>
</dbReference>
<comment type="caution">
    <text evidence="2">The sequence shown here is derived from an EMBL/GenBank/DDBJ whole genome shotgun (WGS) entry which is preliminary data.</text>
</comment>
<keyword evidence="3" id="KW-1185">Reference proteome</keyword>
<dbReference type="Proteomes" id="UP001381693">
    <property type="component" value="Unassembled WGS sequence"/>
</dbReference>
<dbReference type="Gene3D" id="3.10.20.90">
    <property type="entry name" value="Phosphatidylinositol 3-kinase Catalytic Subunit, Chain A, domain 1"/>
    <property type="match status" value="1"/>
</dbReference>
<dbReference type="Pfam" id="PF20170">
    <property type="entry name" value="Plexin_RBD"/>
    <property type="match status" value="1"/>
</dbReference>
<dbReference type="AlphaFoldDB" id="A0AAN8XI16"/>
<dbReference type="EMBL" id="JAXCGZ010004243">
    <property type="protein sequence ID" value="KAK7082038.1"/>
    <property type="molecule type" value="Genomic_DNA"/>
</dbReference>
<organism evidence="2 3">
    <name type="scientific">Halocaridina rubra</name>
    <name type="common">Hawaiian red shrimp</name>
    <dbReference type="NCBI Taxonomy" id="373956"/>
    <lineage>
        <taxon>Eukaryota</taxon>
        <taxon>Metazoa</taxon>
        <taxon>Ecdysozoa</taxon>
        <taxon>Arthropoda</taxon>
        <taxon>Crustacea</taxon>
        <taxon>Multicrustacea</taxon>
        <taxon>Malacostraca</taxon>
        <taxon>Eumalacostraca</taxon>
        <taxon>Eucarida</taxon>
        <taxon>Decapoda</taxon>
        <taxon>Pleocyemata</taxon>
        <taxon>Caridea</taxon>
        <taxon>Atyoidea</taxon>
        <taxon>Atyidae</taxon>
        <taxon>Halocaridina</taxon>
    </lineage>
</organism>
<name>A0AAN8XI16_HALRR</name>
<evidence type="ECO:0000313" key="3">
    <source>
        <dbReference type="Proteomes" id="UP001381693"/>
    </source>
</evidence>
<dbReference type="GO" id="GO:0008045">
    <property type="term" value="P:motor neuron axon guidance"/>
    <property type="evidence" value="ECO:0007669"/>
    <property type="project" value="TreeGrafter"/>
</dbReference>
<gene>
    <name evidence="2" type="ORF">SK128_025444</name>
</gene>
<dbReference type="GO" id="GO:0030334">
    <property type="term" value="P:regulation of cell migration"/>
    <property type="evidence" value="ECO:0007669"/>
    <property type="project" value="TreeGrafter"/>
</dbReference>